<evidence type="ECO:0000259" key="5">
    <source>
        <dbReference type="Pfam" id="PF25019"/>
    </source>
</evidence>
<accession>A0A445E5H0</accession>
<dbReference type="Pfam" id="PF25019">
    <property type="entry name" value="LRR_R13L1-DRL21"/>
    <property type="match status" value="1"/>
</dbReference>
<keyword evidence="7" id="KW-1185">Reference proteome</keyword>
<evidence type="ECO:0000256" key="1">
    <source>
        <dbReference type="ARBA" id="ARBA00022737"/>
    </source>
</evidence>
<dbReference type="Gene3D" id="3.80.10.10">
    <property type="entry name" value="Ribonuclease Inhibitor"/>
    <property type="match status" value="2"/>
</dbReference>
<dbReference type="InterPro" id="IPR041118">
    <property type="entry name" value="Rx_N"/>
</dbReference>
<dbReference type="Pfam" id="PF18052">
    <property type="entry name" value="Rx_N"/>
    <property type="match status" value="1"/>
</dbReference>
<protein>
    <submittedName>
        <fullName evidence="6">Uncharacterized protein</fullName>
    </submittedName>
</protein>
<gene>
    <name evidence="6" type="ORF">Ahy_A02g005015</name>
</gene>
<dbReference type="AlphaFoldDB" id="A0A445E5H0"/>
<dbReference type="Proteomes" id="UP000289738">
    <property type="component" value="Chromosome A02"/>
</dbReference>
<name>A0A445E5H0_ARAHY</name>
<organism evidence="6 7">
    <name type="scientific">Arachis hypogaea</name>
    <name type="common">Peanut</name>
    <dbReference type="NCBI Taxonomy" id="3818"/>
    <lineage>
        <taxon>Eukaryota</taxon>
        <taxon>Viridiplantae</taxon>
        <taxon>Streptophyta</taxon>
        <taxon>Embryophyta</taxon>
        <taxon>Tracheophyta</taxon>
        <taxon>Spermatophyta</taxon>
        <taxon>Magnoliopsida</taxon>
        <taxon>eudicotyledons</taxon>
        <taxon>Gunneridae</taxon>
        <taxon>Pentapetalae</taxon>
        <taxon>rosids</taxon>
        <taxon>fabids</taxon>
        <taxon>Fabales</taxon>
        <taxon>Fabaceae</taxon>
        <taxon>Papilionoideae</taxon>
        <taxon>50 kb inversion clade</taxon>
        <taxon>dalbergioids sensu lato</taxon>
        <taxon>Dalbergieae</taxon>
        <taxon>Pterocarpus clade</taxon>
        <taxon>Arachis</taxon>
    </lineage>
</organism>
<dbReference type="PANTHER" id="PTHR47186">
    <property type="entry name" value="LEUCINE-RICH REPEAT-CONTAINING PROTEIN 57"/>
    <property type="match status" value="1"/>
</dbReference>
<dbReference type="STRING" id="3818.A0A445E5H0"/>
<evidence type="ECO:0000313" key="7">
    <source>
        <dbReference type="Proteomes" id="UP000289738"/>
    </source>
</evidence>
<evidence type="ECO:0000256" key="2">
    <source>
        <dbReference type="ARBA" id="ARBA00022741"/>
    </source>
</evidence>
<dbReference type="SUPFAM" id="SSF52047">
    <property type="entry name" value="RNI-like"/>
    <property type="match status" value="1"/>
</dbReference>
<dbReference type="PANTHER" id="PTHR47186:SF42">
    <property type="entry name" value="DISEASE RESISTANCE RPP13-LIKE PROTEIN 1"/>
    <property type="match status" value="1"/>
</dbReference>
<dbReference type="InterPro" id="IPR056789">
    <property type="entry name" value="LRR_R13L1-DRL21"/>
</dbReference>
<keyword evidence="1" id="KW-0677">Repeat</keyword>
<evidence type="ECO:0000256" key="3">
    <source>
        <dbReference type="ARBA" id="ARBA00022821"/>
    </source>
</evidence>
<keyword evidence="2" id="KW-0547">Nucleotide-binding</keyword>
<dbReference type="InterPro" id="IPR032675">
    <property type="entry name" value="LRR_dom_sf"/>
</dbReference>
<feature type="domain" description="Disease resistance N-terminal" evidence="4">
    <location>
        <begin position="14"/>
        <end position="92"/>
    </location>
</feature>
<dbReference type="EMBL" id="SDMP01000002">
    <property type="protein sequence ID" value="RYR70690.1"/>
    <property type="molecule type" value="Genomic_DNA"/>
</dbReference>
<reference evidence="6 7" key="1">
    <citation type="submission" date="2019-01" db="EMBL/GenBank/DDBJ databases">
        <title>Sequencing of cultivated peanut Arachis hypogaea provides insights into genome evolution and oil improvement.</title>
        <authorList>
            <person name="Chen X."/>
        </authorList>
    </citation>
    <scope>NUCLEOTIDE SEQUENCE [LARGE SCALE GENOMIC DNA]</scope>
    <source>
        <strain evidence="7">cv. Fuhuasheng</strain>
        <tissue evidence="6">Leaves</tissue>
    </source>
</reference>
<dbReference type="Gene3D" id="1.20.5.4130">
    <property type="match status" value="1"/>
</dbReference>
<evidence type="ECO:0000313" key="6">
    <source>
        <dbReference type="EMBL" id="RYR70690.1"/>
    </source>
</evidence>
<dbReference type="SUPFAM" id="SSF52058">
    <property type="entry name" value="L domain-like"/>
    <property type="match status" value="1"/>
</dbReference>
<feature type="domain" description="R13L1/DRL21-like LRR repeat region" evidence="5">
    <location>
        <begin position="356"/>
        <end position="481"/>
    </location>
</feature>
<dbReference type="GO" id="GO:0006952">
    <property type="term" value="P:defense response"/>
    <property type="evidence" value="ECO:0007669"/>
    <property type="project" value="UniProtKB-KW"/>
</dbReference>
<evidence type="ECO:0000259" key="4">
    <source>
        <dbReference type="Pfam" id="PF18052"/>
    </source>
</evidence>
<keyword evidence="3" id="KW-0611">Plant defense</keyword>
<dbReference type="GO" id="GO:0000166">
    <property type="term" value="F:nucleotide binding"/>
    <property type="evidence" value="ECO:0007669"/>
    <property type="project" value="UniProtKB-KW"/>
</dbReference>
<proteinExistence type="predicted"/>
<comment type="caution">
    <text evidence="6">The sequence shown here is derived from an EMBL/GenBank/DDBJ whole genome shotgun (WGS) entry which is preliminary data.</text>
</comment>
<sequence length="857" mass="98171">MAAKLDGGAYLTSFVDAILEKLSPILEEDDSFLERNFLLGRLEKTLYEAGPVLDDAEQKQFTNKKVKKWLLDLQDALYKADDLVDELSTKAAIPTTLRDPGISSSCSSLVDSYIEGSGDMEKIVGTLESVVAKKNHHRLKECAKVDMSSWRTPSTSLVVSSDIFGRDEDKEKIIKLLISEHENVVQHDTKTRHLSYDVNDNNSVPKMLEACESSSHVRTLFQIKADLYGEHKEGIDPCRLLEQLKRLRVLSFTSFKIDILPDSIGGLIHLRYLDLSGTPIVTLPESMSNLYNLQTLKLRRCRGLKKLPSNMQNLVNLRHLDIKGTDLKEMPKNMSKLKDLQFLSFYIVGKHEENGLGELGELTHLHGSLRIEKLENVKNSGEASNARMDEKIHLNALYLEWSWSLFEESEVCEKDVLEKLRPHKDLKELSIEGYRSTMFPDWVGQSSYHNMTELKLIGCRNCWVLPSLGQLPSLERLVIEEFDKVKKIGGSFYKGDATHQHQETPFRSLKYLSFSHMDWWEEWESYECDDDDDAPFPKLETLEIWHCPKLRGDLPTFLPSLKELYIRGCEELGCYLPRAPILRSLRIDGKQEARMRELPLSMLRTLWVNGEQQVEYVFEAMTHTQPTSLIHLHISECSSAISFPGDSLPPSLQQLRINNCKNVEFPMQNQQHESLTSLTIKNSCDSLTSLPAFPSLLSLRIERCENLTSLELSQSQSLRYLWIAECPKLKNIIRLPASLIRLFIIKCPLLGEGIERKDPHIWPSISHIPGIYFLCTNSLLVEYMDKELCIYFNFVVSGRNFNLEWTTLRLLLLHHPLTHPNLRPFITFLGVALACLLAHGPCWFARDESEQTWTKPN</sequence>